<dbReference type="Gene3D" id="1.10.530.10">
    <property type="match status" value="1"/>
</dbReference>
<dbReference type="EMBL" id="CP051775">
    <property type="protein sequence ID" value="QJE72684.1"/>
    <property type="molecule type" value="Genomic_DNA"/>
</dbReference>
<accession>A0A858R5N6</accession>
<organism evidence="1 2">
    <name type="scientific">Aerophototrophica crusticola</name>
    <dbReference type="NCBI Taxonomy" id="1709002"/>
    <lineage>
        <taxon>Bacteria</taxon>
        <taxon>Pseudomonadati</taxon>
        <taxon>Pseudomonadota</taxon>
        <taxon>Alphaproteobacteria</taxon>
        <taxon>Rhodospirillales</taxon>
        <taxon>Rhodospirillaceae</taxon>
        <taxon>Aerophototrophica</taxon>
    </lineage>
</organism>
<dbReference type="Proteomes" id="UP000501891">
    <property type="component" value="Chromosome"/>
</dbReference>
<proteinExistence type="predicted"/>
<reference evidence="1" key="1">
    <citation type="submission" date="2020-04" db="EMBL/GenBank/DDBJ databases">
        <title>A desert anoxygenic phototrophic bacterium fixes CO2 using RubisCO under aerobic conditions.</title>
        <authorList>
            <person name="Tang K."/>
        </authorList>
    </citation>
    <scope>NUCLEOTIDE SEQUENCE [LARGE SCALE GENOMIC DNA]</scope>
    <source>
        <strain evidence="1">MIMtkB3</strain>
    </source>
</reference>
<dbReference type="KEGG" id="acru:HHL28_05840"/>
<evidence type="ECO:0000313" key="1">
    <source>
        <dbReference type="EMBL" id="QJE72684.1"/>
    </source>
</evidence>
<dbReference type="InterPro" id="IPR006311">
    <property type="entry name" value="TAT_signal"/>
</dbReference>
<protein>
    <submittedName>
        <fullName evidence="1">Lytic transglycosylase domain-containing protein</fullName>
    </submittedName>
</protein>
<gene>
    <name evidence="1" type="ORF">HHL28_05840</name>
</gene>
<dbReference type="PROSITE" id="PS51318">
    <property type="entry name" value="TAT"/>
    <property type="match status" value="1"/>
</dbReference>
<evidence type="ECO:0000313" key="2">
    <source>
        <dbReference type="Proteomes" id="UP000501891"/>
    </source>
</evidence>
<name>A0A858R5N6_9PROT</name>
<dbReference type="SUPFAM" id="SSF53955">
    <property type="entry name" value="Lysozyme-like"/>
    <property type="match status" value="1"/>
</dbReference>
<dbReference type="InterPro" id="IPR023346">
    <property type="entry name" value="Lysozyme-like_dom_sf"/>
</dbReference>
<sequence length="194" mass="21915">MIELSRRSLLAGSAAFGLLAKEARAQAQRFTLRGTAWADAGQLARLDPYLLYAVGWVESRHRRGNREGPWPYAIRAPEQSHYPDDYESAVKLLDTLPAESVKESDLGWMQVNVRWHGNRVPVLAHLLNPTINLRIGAGILREAIDSSPRDPELAIGRYHTWLDEPRARDYARKVLAVRDVLRRYAGEPPATRLS</sequence>
<dbReference type="AlphaFoldDB" id="A0A858R5N6"/>
<keyword evidence="2" id="KW-1185">Reference proteome</keyword>